<keyword evidence="1" id="KW-0812">Transmembrane</keyword>
<evidence type="ECO:0000313" key="2">
    <source>
        <dbReference type="EMBL" id="MCR8633790.1"/>
    </source>
</evidence>
<sequence length="53" mass="6153">MDVIVIVLVILVFVVVLGISSIDYKLKKKLENDERIIERLDLLINDKRKSNND</sequence>
<keyword evidence="3" id="KW-1185">Reference proteome</keyword>
<gene>
    <name evidence="2" type="ORF">NV381_21625</name>
</gene>
<accession>A0ABT1YKR9</accession>
<feature type="transmembrane region" description="Helical" evidence="1">
    <location>
        <begin position="6"/>
        <end position="26"/>
    </location>
</feature>
<organism evidence="2 3">
    <name type="scientific">Paenibacillus radicis</name>
    <name type="common">ex Xue et al. 2023</name>
    <dbReference type="NCBI Taxonomy" id="2972489"/>
    <lineage>
        <taxon>Bacteria</taxon>
        <taxon>Bacillati</taxon>
        <taxon>Bacillota</taxon>
        <taxon>Bacilli</taxon>
        <taxon>Bacillales</taxon>
        <taxon>Paenibacillaceae</taxon>
        <taxon>Paenibacillus</taxon>
    </lineage>
</organism>
<dbReference type="Proteomes" id="UP001300012">
    <property type="component" value="Unassembled WGS sequence"/>
</dbReference>
<dbReference type="EMBL" id="JANQBD010000016">
    <property type="protein sequence ID" value="MCR8633790.1"/>
    <property type="molecule type" value="Genomic_DNA"/>
</dbReference>
<name>A0ABT1YKR9_9BACL</name>
<protein>
    <submittedName>
        <fullName evidence="2">Uncharacterized protein</fullName>
    </submittedName>
</protein>
<proteinExistence type="predicted"/>
<keyword evidence="1" id="KW-1133">Transmembrane helix</keyword>
<comment type="caution">
    <text evidence="2">The sequence shown here is derived from an EMBL/GenBank/DDBJ whole genome shotgun (WGS) entry which is preliminary data.</text>
</comment>
<reference evidence="2 3" key="1">
    <citation type="submission" date="2022-08" db="EMBL/GenBank/DDBJ databases">
        <title>Paenibacillus endoradicis sp. nov., Paenibacillus radicibacter sp. nov and Paenibacillus pararadicis sp. nov., three cold-adapted plant growth-promoting bacteria isolated from root of Larix gmelinii in Great Khingan.</title>
        <authorList>
            <person name="Xue H."/>
        </authorList>
    </citation>
    <scope>NUCLEOTIDE SEQUENCE [LARGE SCALE GENOMIC DNA]</scope>
    <source>
        <strain evidence="2 3">N5-1-1-5</strain>
    </source>
</reference>
<keyword evidence="1" id="KW-0472">Membrane</keyword>
<evidence type="ECO:0000313" key="3">
    <source>
        <dbReference type="Proteomes" id="UP001300012"/>
    </source>
</evidence>
<evidence type="ECO:0000256" key="1">
    <source>
        <dbReference type="SAM" id="Phobius"/>
    </source>
</evidence>
<dbReference type="RefSeq" id="WP_258215357.1">
    <property type="nucleotide sequence ID" value="NZ_JANQBD010000016.1"/>
</dbReference>